<dbReference type="Proteomes" id="UP001233999">
    <property type="component" value="Unassembled WGS sequence"/>
</dbReference>
<keyword evidence="1" id="KW-0472">Membrane</keyword>
<dbReference type="EMBL" id="JASPKZ010000004">
    <property type="protein sequence ID" value="KAJ9601729.1"/>
    <property type="molecule type" value="Genomic_DNA"/>
</dbReference>
<evidence type="ECO:0000313" key="3">
    <source>
        <dbReference type="Proteomes" id="UP001233999"/>
    </source>
</evidence>
<name>A0AAD8AMA1_DIPPU</name>
<accession>A0AAD8AMA1</accession>
<gene>
    <name evidence="2" type="ORF">L9F63_000120</name>
</gene>
<sequence length="101" mass="11283">LASFSLSSSLTSSAVMLEVDTSFCRDVTLVALFVVGFTLFETVFMFTFELFWDGFSLFETVFMLTFELFWDGFSLFGNCSVSQSSEAAMFTLALVLLLTLL</sequence>
<feature type="transmembrane region" description="Helical" evidence="1">
    <location>
        <begin position="29"/>
        <end position="52"/>
    </location>
</feature>
<reference evidence="2" key="2">
    <citation type="submission" date="2023-05" db="EMBL/GenBank/DDBJ databases">
        <authorList>
            <person name="Fouks B."/>
        </authorList>
    </citation>
    <scope>NUCLEOTIDE SEQUENCE</scope>
    <source>
        <strain evidence="2">Stay&amp;Tobe</strain>
        <tissue evidence="2">Testes</tissue>
    </source>
</reference>
<organism evidence="2 3">
    <name type="scientific">Diploptera punctata</name>
    <name type="common">Pacific beetle cockroach</name>
    <dbReference type="NCBI Taxonomy" id="6984"/>
    <lineage>
        <taxon>Eukaryota</taxon>
        <taxon>Metazoa</taxon>
        <taxon>Ecdysozoa</taxon>
        <taxon>Arthropoda</taxon>
        <taxon>Hexapoda</taxon>
        <taxon>Insecta</taxon>
        <taxon>Pterygota</taxon>
        <taxon>Neoptera</taxon>
        <taxon>Polyneoptera</taxon>
        <taxon>Dictyoptera</taxon>
        <taxon>Blattodea</taxon>
        <taxon>Blaberoidea</taxon>
        <taxon>Blaberidae</taxon>
        <taxon>Diplopterinae</taxon>
        <taxon>Diploptera</taxon>
    </lineage>
</organism>
<feature type="non-terminal residue" evidence="2">
    <location>
        <position position="1"/>
    </location>
</feature>
<proteinExistence type="predicted"/>
<comment type="caution">
    <text evidence="2">The sequence shown here is derived from an EMBL/GenBank/DDBJ whole genome shotgun (WGS) entry which is preliminary data.</text>
</comment>
<keyword evidence="3" id="KW-1185">Reference proteome</keyword>
<dbReference type="AlphaFoldDB" id="A0AAD8AMA1"/>
<protein>
    <submittedName>
        <fullName evidence="2">Uncharacterized protein</fullName>
    </submittedName>
</protein>
<feature type="non-terminal residue" evidence="2">
    <location>
        <position position="101"/>
    </location>
</feature>
<evidence type="ECO:0000256" key="1">
    <source>
        <dbReference type="SAM" id="Phobius"/>
    </source>
</evidence>
<keyword evidence="1" id="KW-1133">Transmembrane helix</keyword>
<keyword evidence="1" id="KW-0812">Transmembrane</keyword>
<reference evidence="2" key="1">
    <citation type="journal article" date="2023" name="IScience">
        <title>Live-bearing cockroach genome reveals convergent evolutionary mechanisms linked to viviparity in insects and beyond.</title>
        <authorList>
            <person name="Fouks B."/>
            <person name="Harrison M.C."/>
            <person name="Mikhailova A.A."/>
            <person name="Marchal E."/>
            <person name="English S."/>
            <person name="Carruthers M."/>
            <person name="Jennings E.C."/>
            <person name="Chiamaka E.L."/>
            <person name="Frigard R.A."/>
            <person name="Pippel M."/>
            <person name="Attardo G.M."/>
            <person name="Benoit J.B."/>
            <person name="Bornberg-Bauer E."/>
            <person name="Tobe S.S."/>
        </authorList>
    </citation>
    <scope>NUCLEOTIDE SEQUENCE</scope>
    <source>
        <strain evidence="2">Stay&amp;Tobe</strain>
    </source>
</reference>
<evidence type="ECO:0000313" key="2">
    <source>
        <dbReference type="EMBL" id="KAJ9601729.1"/>
    </source>
</evidence>